<evidence type="ECO:0000256" key="3">
    <source>
        <dbReference type="ARBA" id="ARBA00022840"/>
    </source>
</evidence>
<dbReference type="HOGENOM" id="CLU_121174_0_0_1"/>
<comment type="subcellular location">
    <subcellularLocation>
        <location evidence="1">Nucleus</location>
    </subcellularLocation>
</comment>
<dbReference type="EMBL" id="BT042146">
    <property type="protein sequence ID" value="ACF87151.1"/>
    <property type="molecule type" value="mRNA"/>
</dbReference>
<evidence type="ECO:0000313" key="4">
    <source>
        <dbReference type="EMBL" id="ACF87151.1"/>
    </source>
</evidence>
<dbReference type="AlphaFoldDB" id="B4FYF8"/>
<organism evidence="4">
    <name type="scientific">Zea mays</name>
    <name type="common">Maize</name>
    <dbReference type="NCBI Taxonomy" id="4577"/>
    <lineage>
        <taxon>Eukaryota</taxon>
        <taxon>Viridiplantae</taxon>
        <taxon>Streptophyta</taxon>
        <taxon>Embryophyta</taxon>
        <taxon>Tracheophyta</taxon>
        <taxon>Spermatophyta</taxon>
        <taxon>Magnoliopsida</taxon>
        <taxon>Liliopsida</taxon>
        <taxon>Poales</taxon>
        <taxon>Poaceae</taxon>
        <taxon>PACMAD clade</taxon>
        <taxon>Panicoideae</taxon>
        <taxon>Andropogonodae</taxon>
        <taxon>Andropogoneae</taxon>
        <taxon>Tripsacinae</taxon>
        <taxon>Zea</taxon>
    </lineage>
</organism>
<dbReference type="PANTHER" id="PTHR45685">
    <property type="entry name" value="HELICASE SRCAP-RELATED"/>
    <property type="match status" value="1"/>
</dbReference>
<dbReference type="GO" id="GO:0003677">
    <property type="term" value="F:DNA binding"/>
    <property type="evidence" value="ECO:0007669"/>
    <property type="project" value="UniProtKB-KW"/>
</dbReference>
<sequence>MDQQAMDRCHRIGQTRPVHVYRLATSYSVEERIIKKAFGKLKLEHVVIGKGQFEQERAKPNALEEGELLALLRDEQDEEDRMIQTDISDEDLLKLMDRSDLSGPPGAADAAPLIPLKGPGWEVVVPTKSGGGMLSSLTS</sequence>
<proteinExistence type="evidence at transcript level"/>
<name>B4FYF8_MAIZE</name>
<dbReference type="ExpressionAtlas" id="B4FYF8">
    <property type="expression patterns" value="baseline and differential"/>
</dbReference>
<dbReference type="InterPro" id="IPR027417">
    <property type="entry name" value="P-loop_NTPase"/>
</dbReference>
<protein>
    <submittedName>
        <fullName evidence="4">Uncharacterized protein</fullName>
    </submittedName>
</protein>
<dbReference type="InterPro" id="IPR050520">
    <property type="entry name" value="INO80/SWR1_helicase"/>
</dbReference>
<evidence type="ECO:0000256" key="2">
    <source>
        <dbReference type="ARBA" id="ARBA00022741"/>
    </source>
</evidence>
<dbReference type="GO" id="GO:0005524">
    <property type="term" value="F:ATP binding"/>
    <property type="evidence" value="ECO:0007669"/>
    <property type="project" value="UniProtKB-KW"/>
</dbReference>
<dbReference type="SUPFAM" id="SSF52540">
    <property type="entry name" value="P-loop containing nucleoside triphosphate hydrolases"/>
    <property type="match status" value="1"/>
</dbReference>
<evidence type="ECO:0000256" key="1">
    <source>
        <dbReference type="ARBA" id="ARBA00004123"/>
    </source>
</evidence>
<dbReference type="Gene3D" id="3.40.50.300">
    <property type="entry name" value="P-loop containing nucleotide triphosphate hydrolases"/>
    <property type="match status" value="1"/>
</dbReference>
<keyword evidence="2" id="KW-0547">Nucleotide-binding</keyword>
<accession>B4FYF8</accession>
<keyword evidence="3" id="KW-0067">ATP-binding</keyword>
<reference evidence="4" key="1">
    <citation type="journal article" date="2009" name="PLoS Genet.">
        <title>Sequencing, mapping, and analysis of 27,455 maize full-length cDNAs.</title>
        <authorList>
            <person name="Soderlund C."/>
            <person name="Descour A."/>
            <person name="Kudrna D."/>
            <person name="Bomhoff M."/>
            <person name="Boyd L."/>
            <person name="Currie J."/>
            <person name="Angelova A."/>
            <person name="Collura K."/>
            <person name="Wissotski M."/>
            <person name="Ashley E."/>
            <person name="Morrow D."/>
            <person name="Fernandes J."/>
            <person name="Walbot V."/>
            <person name="Yu Y."/>
        </authorList>
    </citation>
    <scope>NUCLEOTIDE SEQUENCE</scope>
    <source>
        <strain evidence="4">B73</strain>
    </source>
</reference>
<dbReference type="GO" id="GO:0005634">
    <property type="term" value="C:nucleus"/>
    <property type="evidence" value="ECO:0007669"/>
    <property type="project" value="UniProtKB-SubCell"/>
</dbReference>